<proteinExistence type="predicted"/>
<sequence length="215" mass="24857">MKAFTFRIISAVLTIIFFSSLGFSQDSNDSKKMIDSLATKMFVDMNNRDYAAIMDMTHPKVFDLVPKETMISAFKSMLEGNDEFSVEIPDEVPEFNISEVFKDDEEKSDFAFVTYDMEMAMTFKNESFDEAGKDTMIKMMKMQGMEATFESDNTVNLKMLNRMTVLIKDESTENRWAMINYDPDSPLFFQLLSAPVIEKAKSYYQDLMIAQKKKE</sequence>
<protein>
    <recommendedName>
        <fullName evidence="4">DUF4136 domain-containing protein</fullName>
    </recommendedName>
</protein>
<reference evidence="2 3" key="1">
    <citation type="submission" date="2023-11" db="EMBL/GenBank/DDBJ databases">
        <title>Winogradskyella pelagius sp. nov., isolated from coastal sediment.</title>
        <authorList>
            <person name="Li F."/>
        </authorList>
    </citation>
    <scope>NUCLEOTIDE SEQUENCE [LARGE SCALE GENOMIC DNA]</scope>
    <source>
        <strain evidence="2 3">KCTC 23502</strain>
    </source>
</reference>
<keyword evidence="1" id="KW-0732">Signal</keyword>
<dbReference type="RefSeq" id="WP_320556624.1">
    <property type="nucleotide sequence ID" value="NZ_JAXDAE010000014.1"/>
</dbReference>
<evidence type="ECO:0008006" key="4">
    <source>
        <dbReference type="Google" id="ProtNLM"/>
    </source>
</evidence>
<comment type="caution">
    <text evidence="2">The sequence shown here is derived from an EMBL/GenBank/DDBJ whole genome shotgun (WGS) entry which is preliminary data.</text>
</comment>
<dbReference type="EMBL" id="JAXDAE010000014">
    <property type="protein sequence ID" value="MDY2588278.1"/>
    <property type="molecule type" value="Genomic_DNA"/>
</dbReference>
<gene>
    <name evidence="2" type="ORF">SNF14_13095</name>
</gene>
<name>A0ABU5EPV1_9FLAO</name>
<accession>A0ABU5EPV1</accession>
<evidence type="ECO:0000256" key="1">
    <source>
        <dbReference type="SAM" id="SignalP"/>
    </source>
</evidence>
<organism evidence="2 3">
    <name type="scientific">Winogradskyella aquimaris</name>
    <dbReference type="NCBI Taxonomy" id="864074"/>
    <lineage>
        <taxon>Bacteria</taxon>
        <taxon>Pseudomonadati</taxon>
        <taxon>Bacteroidota</taxon>
        <taxon>Flavobacteriia</taxon>
        <taxon>Flavobacteriales</taxon>
        <taxon>Flavobacteriaceae</taxon>
        <taxon>Winogradskyella</taxon>
    </lineage>
</organism>
<dbReference type="Proteomes" id="UP001285855">
    <property type="component" value="Unassembled WGS sequence"/>
</dbReference>
<feature type="signal peptide" evidence="1">
    <location>
        <begin position="1"/>
        <end position="24"/>
    </location>
</feature>
<evidence type="ECO:0000313" key="2">
    <source>
        <dbReference type="EMBL" id="MDY2588278.1"/>
    </source>
</evidence>
<keyword evidence="3" id="KW-1185">Reference proteome</keyword>
<evidence type="ECO:0000313" key="3">
    <source>
        <dbReference type="Proteomes" id="UP001285855"/>
    </source>
</evidence>
<feature type="chain" id="PRO_5047101860" description="DUF4136 domain-containing protein" evidence="1">
    <location>
        <begin position="25"/>
        <end position="215"/>
    </location>
</feature>